<dbReference type="RefSeq" id="WP_259962700.1">
    <property type="nucleotide sequence ID" value="NZ_JAOAMV010000006.1"/>
</dbReference>
<comment type="caution">
    <text evidence="3">The sequence shown here is derived from an EMBL/GenBank/DDBJ whole genome shotgun (WGS) entry which is preliminary data.</text>
</comment>
<dbReference type="Proteomes" id="UP001142648">
    <property type="component" value="Unassembled WGS sequence"/>
</dbReference>
<dbReference type="Pfam" id="PF12706">
    <property type="entry name" value="Lactamase_B_2"/>
    <property type="match status" value="1"/>
</dbReference>
<dbReference type="PANTHER" id="PTHR46018:SF2">
    <property type="entry name" value="ZINC PHOSPHODIESTERASE ELAC PROTEIN 1"/>
    <property type="match status" value="1"/>
</dbReference>
<sequence>MRRWMIALAAAALVLVVAVFLLQKDIGEWLYDRAVGERIAAAPLAAATGLTVGLCGTGSPMPGTDRAGACTVVLAGDQVILVDAGEGAARNLARMGVDPGRVSAVFLTHFHSDHIDGLGPLNLLHWTGKRDRVPLPLIGPPGVETVAAGFNGAYALDHGYRVAHHGDRIAPATGGTLLAQPFALPARPQVVFERAGLRVTAFAVDHRPVAPAVGYRIDHRGRSVVVSGDTAQSASLERVASGADLLVHEALQPRMVASLTRALEKAGRVHTAQITRDILTYHATPAKAAESAQRARVRQLVLTHLIPPLPRAYFYPAFLGEASERFDGPIIVGDDGLVFDLPAGSREIHRSNRF</sequence>
<evidence type="ECO:0000313" key="4">
    <source>
        <dbReference type="Proteomes" id="UP001142648"/>
    </source>
</evidence>
<organism evidence="3 4">
    <name type="scientific">Tsuneonella litorea</name>
    <dbReference type="NCBI Taxonomy" id="2976475"/>
    <lineage>
        <taxon>Bacteria</taxon>
        <taxon>Pseudomonadati</taxon>
        <taxon>Pseudomonadota</taxon>
        <taxon>Alphaproteobacteria</taxon>
        <taxon>Sphingomonadales</taxon>
        <taxon>Erythrobacteraceae</taxon>
        <taxon>Tsuneonella</taxon>
    </lineage>
</organism>
<dbReference type="Gene3D" id="3.60.15.10">
    <property type="entry name" value="Ribonuclease Z/Hydroxyacylglutathione hydrolase-like"/>
    <property type="match status" value="1"/>
</dbReference>
<dbReference type="InterPro" id="IPR001279">
    <property type="entry name" value="Metallo-B-lactamas"/>
</dbReference>
<dbReference type="PANTHER" id="PTHR46018">
    <property type="entry name" value="ZINC PHOSPHODIESTERASE ELAC PROTEIN 1"/>
    <property type="match status" value="1"/>
</dbReference>
<dbReference type="SMART" id="SM00849">
    <property type="entry name" value="Lactamase_B"/>
    <property type="match status" value="1"/>
</dbReference>
<dbReference type="AlphaFoldDB" id="A0A9X3A8R9"/>
<dbReference type="InterPro" id="IPR036866">
    <property type="entry name" value="RibonucZ/Hydroxyglut_hydro"/>
</dbReference>
<reference evidence="3" key="1">
    <citation type="submission" date="2022-09" db="EMBL/GenBank/DDBJ databases">
        <title>The genome sequence of Tsuneonella sp. YG55.</title>
        <authorList>
            <person name="Liu Y."/>
        </authorList>
    </citation>
    <scope>NUCLEOTIDE SEQUENCE</scope>
    <source>
        <strain evidence="3">YG55</strain>
    </source>
</reference>
<dbReference type="GO" id="GO:0042781">
    <property type="term" value="F:3'-tRNA processing endoribonuclease activity"/>
    <property type="evidence" value="ECO:0007669"/>
    <property type="project" value="TreeGrafter"/>
</dbReference>
<evidence type="ECO:0000259" key="2">
    <source>
        <dbReference type="SMART" id="SM00849"/>
    </source>
</evidence>
<keyword evidence="1" id="KW-0378">Hydrolase</keyword>
<feature type="domain" description="Metallo-beta-lactamase" evidence="2">
    <location>
        <begin position="67"/>
        <end position="282"/>
    </location>
</feature>
<dbReference type="EMBL" id="JAOAMV010000006">
    <property type="protein sequence ID" value="MCT2559756.1"/>
    <property type="molecule type" value="Genomic_DNA"/>
</dbReference>
<gene>
    <name evidence="3" type="ORF">N0B51_12275</name>
</gene>
<keyword evidence="4" id="KW-1185">Reference proteome</keyword>
<protein>
    <submittedName>
        <fullName evidence="3">MBL fold metallo-hydrolase</fullName>
    </submittedName>
</protein>
<dbReference type="SUPFAM" id="SSF56281">
    <property type="entry name" value="Metallo-hydrolase/oxidoreductase"/>
    <property type="match status" value="1"/>
</dbReference>
<evidence type="ECO:0000256" key="1">
    <source>
        <dbReference type="ARBA" id="ARBA00022801"/>
    </source>
</evidence>
<evidence type="ECO:0000313" key="3">
    <source>
        <dbReference type="EMBL" id="MCT2559756.1"/>
    </source>
</evidence>
<accession>A0A9X3A8R9</accession>
<dbReference type="InterPro" id="IPR044094">
    <property type="entry name" value="AtsA-like_MBL-fold"/>
</dbReference>
<proteinExistence type="predicted"/>
<name>A0A9X3A8R9_9SPHN</name>
<dbReference type="CDD" id="cd07719">
    <property type="entry name" value="arylsulfatase_AtsA-like_MBL-fold"/>
    <property type="match status" value="1"/>
</dbReference>